<dbReference type="EMBL" id="BARU01042948">
    <property type="protein sequence ID" value="GAH76950.1"/>
    <property type="molecule type" value="Genomic_DNA"/>
</dbReference>
<evidence type="ECO:0000256" key="2">
    <source>
        <dbReference type="ARBA" id="ARBA00022679"/>
    </source>
</evidence>
<feature type="non-terminal residue" evidence="4">
    <location>
        <position position="1"/>
    </location>
</feature>
<keyword evidence="1" id="KW-0489">Methyltransferase</keyword>
<reference evidence="4" key="1">
    <citation type="journal article" date="2014" name="Front. Microbiol.">
        <title>High frequency of phylogenetically diverse reductive dehalogenase-homologous genes in deep subseafloor sedimentary metagenomes.</title>
        <authorList>
            <person name="Kawai M."/>
            <person name="Futagami T."/>
            <person name="Toyoda A."/>
            <person name="Takaki Y."/>
            <person name="Nishi S."/>
            <person name="Hori S."/>
            <person name="Arai W."/>
            <person name="Tsubouchi T."/>
            <person name="Morono Y."/>
            <person name="Uchiyama I."/>
            <person name="Ito T."/>
            <person name="Fujiyama A."/>
            <person name="Inagaki F."/>
            <person name="Takami H."/>
        </authorList>
    </citation>
    <scope>NUCLEOTIDE SEQUENCE</scope>
    <source>
        <strain evidence="4">Expedition CK06-06</strain>
    </source>
</reference>
<feature type="domain" description="DNA methylase N-4/N-6" evidence="3">
    <location>
        <begin position="41"/>
        <end position="114"/>
    </location>
</feature>
<dbReference type="Pfam" id="PF01555">
    <property type="entry name" value="N6_N4_Mtase"/>
    <property type="match status" value="1"/>
</dbReference>
<organism evidence="4">
    <name type="scientific">marine sediment metagenome</name>
    <dbReference type="NCBI Taxonomy" id="412755"/>
    <lineage>
        <taxon>unclassified sequences</taxon>
        <taxon>metagenomes</taxon>
        <taxon>ecological metagenomes</taxon>
    </lineage>
</organism>
<gene>
    <name evidence="4" type="ORF">S03H2_65870</name>
</gene>
<dbReference type="InterPro" id="IPR001091">
    <property type="entry name" value="RM_Methyltransferase"/>
</dbReference>
<evidence type="ECO:0000259" key="3">
    <source>
        <dbReference type="Pfam" id="PF01555"/>
    </source>
</evidence>
<name>X1J630_9ZZZZ</name>
<dbReference type="InterPro" id="IPR029063">
    <property type="entry name" value="SAM-dependent_MTases_sf"/>
</dbReference>
<protein>
    <recommendedName>
        <fullName evidence="3">DNA methylase N-4/N-6 domain-containing protein</fullName>
    </recommendedName>
</protein>
<dbReference type="Gene3D" id="3.40.50.150">
    <property type="entry name" value="Vaccinia Virus protein VP39"/>
    <property type="match status" value="1"/>
</dbReference>
<dbReference type="SUPFAM" id="SSF53335">
    <property type="entry name" value="S-adenosyl-L-methionine-dependent methyltransferases"/>
    <property type="match status" value="1"/>
</dbReference>
<keyword evidence="2" id="KW-0808">Transferase</keyword>
<accession>X1J630</accession>
<dbReference type="GO" id="GO:0003677">
    <property type="term" value="F:DNA binding"/>
    <property type="evidence" value="ECO:0007669"/>
    <property type="project" value="InterPro"/>
</dbReference>
<dbReference type="PRINTS" id="PR00508">
    <property type="entry name" value="S21N4MTFRASE"/>
</dbReference>
<dbReference type="PANTHER" id="PTHR13370">
    <property type="entry name" value="RNA METHYLASE-RELATED"/>
    <property type="match status" value="1"/>
</dbReference>
<proteinExistence type="predicted"/>
<evidence type="ECO:0000256" key="1">
    <source>
        <dbReference type="ARBA" id="ARBA00022603"/>
    </source>
</evidence>
<dbReference type="GO" id="GO:0032259">
    <property type="term" value="P:methylation"/>
    <property type="evidence" value="ECO:0007669"/>
    <property type="project" value="UniProtKB-KW"/>
</dbReference>
<dbReference type="InterPro" id="IPR002941">
    <property type="entry name" value="DNA_methylase_N4/N6"/>
</dbReference>
<evidence type="ECO:0000313" key="4">
    <source>
        <dbReference type="EMBL" id="GAH76950.1"/>
    </source>
</evidence>
<dbReference type="GO" id="GO:0008170">
    <property type="term" value="F:N-methyltransferase activity"/>
    <property type="evidence" value="ECO:0007669"/>
    <property type="project" value="InterPro"/>
</dbReference>
<dbReference type="PANTHER" id="PTHR13370:SF3">
    <property type="entry name" value="TRNA (GUANINE(10)-N2)-METHYLTRANSFERASE HOMOLOG"/>
    <property type="match status" value="1"/>
</dbReference>
<dbReference type="AlphaFoldDB" id="X1J630"/>
<dbReference type="GO" id="GO:0005737">
    <property type="term" value="C:cytoplasm"/>
    <property type="evidence" value="ECO:0007669"/>
    <property type="project" value="TreeGrafter"/>
</dbReference>
<sequence>PRARKVDFMVALEHACWFTKADKSGATFNYQLGQQQNYITAPIPGHTLKDDGERSHPTQKPFRVLAVWVNYLTNSGDIILDPFLGSGITCYCAKKLNRHCIGIEIEEKYCEIAARRCSQSVMKLEV</sequence>
<comment type="caution">
    <text evidence="4">The sequence shown here is derived from an EMBL/GenBank/DDBJ whole genome shotgun (WGS) entry which is preliminary data.</text>
</comment>